<dbReference type="GO" id="GO:1990281">
    <property type="term" value="C:efflux pump complex"/>
    <property type="evidence" value="ECO:0007669"/>
    <property type="project" value="TreeGrafter"/>
</dbReference>
<feature type="chain" id="PRO_5026796180" evidence="2">
    <location>
        <begin position="24"/>
        <end position="357"/>
    </location>
</feature>
<feature type="signal peptide" evidence="2">
    <location>
        <begin position="1"/>
        <end position="23"/>
    </location>
</feature>
<evidence type="ECO:0000256" key="2">
    <source>
        <dbReference type="SAM" id="SignalP"/>
    </source>
</evidence>
<name>A0A6N7QLG6_9GAMM</name>
<dbReference type="InterPro" id="IPR058792">
    <property type="entry name" value="Beta-barrel_RND_2"/>
</dbReference>
<reference evidence="4 5" key="1">
    <citation type="submission" date="2019-11" db="EMBL/GenBank/DDBJ databases">
        <authorList>
            <person name="Zhang X.Y."/>
        </authorList>
    </citation>
    <scope>NUCLEOTIDE SEQUENCE [LARGE SCALE GENOMIC DNA]</scope>
    <source>
        <strain evidence="4 5">C176</strain>
    </source>
</reference>
<keyword evidence="5" id="KW-1185">Reference proteome</keyword>
<dbReference type="InterPro" id="IPR006143">
    <property type="entry name" value="RND_pump_MFP"/>
</dbReference>
<dbReference type="Proteomes" id="UP000433788">
    <property type="component" value="Unassembled WGS sequence"/>
</dbReference>
<dbReference type="Gene3D" id="2.40.420.20">
    <property type="match status" value="1"/>
</dbReference>
<dbReference type="AlphaFoldDB" id="A0A6N7QLG6"/>
<dbReference type="Gene3D" id="2.40.30.170">
    <property type="match status" value="1"/>
</dbReference>
<dbReference type="Gene3D" id="1.10.287.470">
    <property type="entry name" value="Helix hairpin bin"/>
    <property type="match status" value="1"/>
</dbReference>
<sequence length="357" mass="38717">MTKDRLVAGLLFFFSLATTVVHAQPASPVVVVDVANQVTEQITLEAVGKAQALHSVALYPDSSGRVVEINIPADGYVNEGHPIVSLDAQSEAIALVLAEVQLADARQLLTRYEQIKDPTAISPTTVDEAKKAVDIAELELQQAQIDLADRTVLAPFSGYIGLTDVQLGDRIDTDTLIAQLDDRSRLQVRFTIPEQYFGRLSVGDTVSVYPWANPSEQLSAQIKQIDNRIDQNTATFTVESTLDNTKDLLRPGMTLRVVAELLGTEQIKVAETAVQWGDSGAYIWVVRDNQAERVGVNLVGRQNGAALIRGDVQPGEQVVIEGVQRLRPGVELAFTTAEQLDGTDPLPAINRQSEGGE</sequence>
<dbReference type="SUPFAM" id="SSF111369">
    <property type="entry name" value="HlyD-like secretion proteins"/>
    <property type="match status" value="1"/>
</dbReference>
<feature type="domain" description="CusB-like beta-barrel" evidence="3">
    <location>
        <begin position="189"/>
        <end position="257"/>
    </location>
</feature>
<dbReference type="Pfam" id="PF25954">
    <property type="entry name" value="Beta-barrel_RND_2"/>
    <property type="match status" value="1"/>
</dbReference>
<accession>A0A6N7QLG6</accession>
<protein>
    <submittedName>
        <fullName evidence="4">Efflux RND transporter periplasmic adaptor subunit</fullName>
    </submittedName>
</protein>
<comment type="similarity">
    <text evidence="1">Belongs to the membrane fusion protein (MFP) (TC 8.A.1) family.</text>
</comment>
<evidence type="ECO:0000313" key="4">
    <source>
        <dbReference type="EMBL" id="MRH77326.1"/>
    </source>
</evidence>
<keyword evidence="2" id="KW-0732">Signal</keyword>
<dbReference type="PANTHER" id="PTHR30469:SF11">
    <property type="entry name" value="BLL4320 PROTEIN"/>
    <property type="match status" value="1"/>
</dbReference>
<dbReference type="PANTHER" id="PTHR30469">
    <property type="entry name" value="MULTIDRUG RESISTANCE PROTEIN MDTA"/>
    <property type="match status" value="1"/>
</dbReference>
<evidence type="ECO:0000313" key="5">
    <source>
        <dbReference type="Proteomes" id="UP000433788"/>
    </source>
</evidence>
<evidence type="ECO:0000256" key="1">
    <source>
        <dbReference type="ARBA" id="ARBA00009477"/>
    </source>
</evidence>
<dbReference type="GO" id="GO:0015562">
    <property type="term" value="F:efflux transmembrane transporter activity"/>
    <property type="evidence" value="ECO:0007669"/>
    <property type="project" value="TreeGrafter"/>
</dbReference>
<comment type="caution">
    <text evidence="4">The sequence shown here is derived from an EMBL/GenBank/DDBJ whole genome shotgun (WGS) entry which is preliminary data.</text>
</comment>
<organism evidence="4 5">
    <name type="scientific">Spiribacter salilacus</name>
    <dbReference type="NCBI Taxonomy" id="2664894"/>
    <lineage>
        <taxon>Bacteria</taxon>
        <taxon>Pseudomonadati</taxon>
        <taxon>Pseudomonadota</taxon>
        <taxon>Gammaproteobacteria</taxon>
        <taxon>Chromatiales</taxon>
        <taxon>Ectothiorhodospiraceae</taxon>
        <taxon>Spiribacter</taxon>
    </lineage>
</organism>
<proteinExistence type="inferred from homology"/>
<dbReference type="EMBL" id="WJPP01000001">
    <property type="protein sequence ID" value="MRH77326.1"/>
    <property type="molecule type" value="Genomic_DNA"/>
</dbReference>
<dbReference type="Gene3D" id="2.40.50.100">
    <property type="match status" value="1"/>
</dbReference>
<evidence type="ECO:0000259" key="3">
    <source>
        <dbReference type="Pfam" id="PF25954"/>
    </source>
</evidence>
<dbReference type="FunFam" id="2.40.30.170:FF:000010">
    <property type="entry name" value="Efflux RND transporter periplasmic adaptor subunit"/>
    <property type="match status" value="1"/>
</dbReference>
<gene>
    <name evidence="4" type="ORF">GH984_01190</name>
</gene>
<dbReference type="RefSeq" id="WP_153718386.1">
    <property type="nucleotide sequence ID" value="NZ_WJPP01000001.1"/>
</dbReference>
<dbReference type="NCBIfam" id="TIGR01730">
    <property type="entry name" value="RND_mfp"/>
    <property type="match status" value="1"/>
</dbReference>